<dbReference type="InterPro" id="IPR058240">
    <property type="entry name" value="rSAM_sf"/>
</dbReference>
<dbReference type="Pfam" id="PF04055">
    <property type="entry name" value="Radical_SAM"/>
    <property type="match status" value="1"/>
</dbReference>
<comment type="cofactor">
    <cofactor evidence="1">
        <name>[4Fe-4S] cluster</name>
        <dbReference type="ChEBI" id="CHEBI:49883"/>
    </cofactor>
</comment>
<keyword evidence="2" id="KW-0004">4Fe-4S</keyword>
<dbReference type="InterPro" id="IPR006638">
    <property type="entry name" value="Elp3/MiaA/NifB-like_rSAM"/>
</dbReference>
<dbReference type="RefSeq" id="WP_084124770.1">
    <property type="nucleotide sequence ID" value="NZ_FRAC01000040.1"/>
</dbReference>
<keyword evidence="5" id="KW-0408">Iron</keyword>
<dbReference type="PANTHER" id="PTHR11228:SF7">
    <property type="entry name" value="PQQA PEPTIDE CYCLASE"/>
    <property type="match status" value="1"/>
</dbReference>
<evidence type="ECO:0000256" key="4">
    <source>
        <dbReference type="ARBA" id="ARBA00022723"/>
    </source>
</evidence>
<evidence type="ECO:0000256" key="3">
    <source>
        <dbReference type="ARBA" id="ARBA00022691"/>
    </source>
</evidence>
<dbReference type="SFLD" id="SFLDG01067">
    <property type="entry name" value="SPASM/twitch_domain_containing"/>
    <property type="match status" value="1"/>
</dbReference>
<dbReference type="SFLD" id="SFLDS00029">
    <property type="entry name" value="Radical_SAM"/>
    <property type="match status" value="1"/>
</dbReference>
<dbReference type="STRING" id="1121322.SAMN02745136_05280"/>
<accession>A0A1M7BYV9</accession>
<dbReference type="AlphaFoldDB" id="A0A1M7BYV9"/>
<dbReference type="OrthoDB" id="9810775at2"/>
<dbReference type="PROSITE" id="PS51918">
    <property type="entry name" value="RADICAL_SAM"/>
    <property type="match status" value="1"/>
</dbReference>
<dbReference type="GO" id="GO:0046872">
    <property type="term" value="F:metal ion binding"/>
    <property type="evidence" value="ECO:0007669"/>
    <property type="project" value="UniProtKB-KW"/>
</dbReference>
<dbReference type="PANTHER" id="PTHR11228">
    <property type="entry name" value="RADICAL SAM DOMAIN PROTEIN"/>
    <property type="match status" value="1"/>
</dbReference>
<keyword evidence="6" id="KW-0411">Iron-sulfur</keyword>
<dbReference type="SFLD" id="SFLDG01386">
    <property type="entry name" value="main_SPASM_domain-containing"/>
    <property type="match status" value="1"/>
</dbReference>
<evidence type="ECO:0000313" key="9">
    <source>
        <dbReference type="Proteomes" id="UP000184386"/>
    </source>
</evidence>
<evidence type="ECO:0000259" key="7">
    <source>
        <dbReference type="PROSITE" id="PS51918"/>
    </source>
</evidence>
<feature type="domain" description="Radical SAM core" evidence="7">
    <location>
        <begin position="19"/>
        <end position="234"/>
    </location>
</feature>
<dbReference type="PIRSF" id="PIRSF037420">
    <property type="entry name" value="PQQ_syn_pqqE"/>
    <property type="match status" value="1"/>
</dbReference>
<dbReference type="SUPFAM" id="SSF102114">
    <property type="entry name" value="Radical SAM enzymes"/>
    <property type="match status" value="1"/>
</dbReference>
<name>A0A1M7BYV9_9FIRM</name>
<organism evidence="8 9">
    <name type="scientific">Anaerocolumna jejuensis DSM 15929</name>
    <dbReference type="NCBI Taxonomy" id="1121322"/>
    <lineage>
        <taxon>Bacteria</taxon>
        <taxon>Bacillati</taxon>
        <taxon>Bacillota</taxon>
        <taxon>Clostridia</taxon>
        <taxon>Lachnospirales</taxon>
        <taxon>Lachnospiraceae</taxon>
        <taxon>Anaerocolumna</taxon>
    </lineage>
</organism>
<keyword evidence="9" id="KW-1185">Reference proteome</keyword>
<dbReference type="Gene3D" id="3.20.20.70">
    <property type="entry name" value="Aldolase class I"/>
    <property type="match status" value="1"/>
</dbReference>
<sequence length="377" mass="43095">MAMNWGQLSAQLTMNSYSRQLPFIGQFELTTRCNFGCRMCYACSGLNHLSLKERELSAGTWIGLAKEALEAGTLFLLLTGGEIFYREDFREIYEEISRMGFIVSLYSNGSLITEKVMNWLCKIPPAQIDISLYGASPETYKRVCGNAEGFQRTLDGIKRLKEAGINVQIRTTVIRENAADIDRMIEIAEDFDLKLNLTDYVSPGRETGRKDTGRLSPAEQAQLLKKMDAYYNREEPEFKLEDLYEDKETFHRALECFRTYENSGSFPCNSGKNSYFITWEGKMIPCPILNIPQSYPVTQGFTNAWKDLAIKCSEVPTCRTCDKCSLKENCNSCPGRLLNETGSFQEPALYLCELTRENRKLYHEKEDDYEGLCNTNY</sequence>
<evidence type="ECO:0000256" key="6">
    <source>
        <dbReference type="ARBA" id="ARBA00023014"/>
    </source>
</evidence>
<gene>
    <name evidence="8" type="ORF">SAMN02745136_05280</name>
</gene>
<dbReference type="EMBL" id="FRAC01000040">
    <property type="protein sequence ID" value="SHL60046.1"/>
    <property type="molecule type" value="Genomic_DNA"/>
</dbReference>
<evidence type="ECO:0000256" key="1">
    <source>
        <dbReference type="ARBA" id="ARBA00001966"/>
    </source>
</evidence>
<reference evidence="8 9" key="1">
    <citation type="submission" date="2016-11" db="EMBL/GenBank/DDBJ databases">
        <authorList>
            <person name="Jaros S."/>
            <person name="Januszkiewicz K."/>
            <person name="Wedrychowicz H."/>
        </authorList>
    </citation>
    <scope>NUCLEOTIDE SEQUENCE [LARGE SCALE GENOMIC DNA]</scope>
    <source>
        <strain evidence="8 9">DSM 15929</strain>
    </source>
</reference>
<protein>
    <submittedName>
        <fullName evidence="8">Radical SAM superfamily enzyme, MoaA/NifB/PqqE/SkfB family</fullName>
    </submittedName>
</protein>
<dbReference type="Proteomes" id="UP000184386">
    <property type="component" value="Unassembled WGS sequence"/>
</dbReference>
<keyword evidence="4" id="KW-0479">Metal-binding</keyword>
<dbReference type="InterPro" id="IPR017200">
    <property type="entry name" value="PqqE-like"/>
</dbReference>
<dbReference type="InterPro" id="IPR013785">
    <property type="entry name" value="Aldolase_TIM"/>
</dbReference>
<proteinExistence type="predicted"/>
<evidence type="ECO:0000256" key="5">
    <source>
        <dbReference type="ARBA" id="ARBA00023004"/>
    </source>
</evidence>
<dbReference type="InterPro" id="IPR050377">
    <property type="entry name" value="Radical_SAM_PqqE_MftC-like"/>
</dbReference>
<dbReference type="GO" id="GO:0003824">
    <property type="term" value="F:catalytic activity"/>
    <property type="evidence" value="ECO:0007669"/>
    <property type="project" value="InterPro"/>
</dbReference>
<dbReference type="InterPro" id="IPR007197">
    <property type="entry name" value="rSAM"/>
</dbReference>
<evidence type="ECO:0000256" key="2">
    <source>
        <dbReference type="ARBA" id="ARBA00022485"/>
    </source>
</evidence>
<dbReference type="CDD" id="cd01335">
    <property type="entry name" value="Radical_SAM"/>
    <property type="match status" value="1"/>
</dbReference>
<evidence type="ECO:0000313" key="8">
    <source>
        <dbReference type="EMBL" id="SHL60046.1"/>
    </source>
</evidence>
<dbReference type="GO" id="GO:0051539">
    <property type="term" value="F:4 iron, 4 sulfur cluster binding"/>
    <property type="evidence" value="ECO:0007669"/>
    <property type="project" value="UniProtKB-KW"/>
</dbReference>
<keyword evidence="3" id="KW-0949">S-adenosyl-L-methionine</keyword>
<dbReference type="SMART" id="SM00729">
    <property type="entry name" value="Elp3"/>
    <property type="match status" value="1"/>
</dbReference>